<evidence type="ECO:0000313" key="2">
    <source>
        <dbReference type="EMBL" id="PWE56440.1"/>
    </source>
</evidence>
<dbReference type="AlphaFoldDB" id="A0A2U2DSZ6"/>
<sequence>MPATSVAAAGFLLTAAFPASAALESDVGFSPLPEVQVSYNDVTNTVQKRAGCNEVKATILVDENGRMVALLYTTDPEAAC</sequence>
<feature type="chain" id="PRO_5015732322" description="DUF2790 domain-containing protein" evidence="1">
    <location>
        <begin position="22"/>
        <end position="80"/>
    </location>
</feature>
<organism evidence="2 3">
    <name type="scientific">Metarhizobium album</name>
    <dbReference type="NCBI Taxonomy" id="2182425"/>
    <lineage>
        <taxon>Bacteria</taxon>
        <taxon>Pseudomonadati</taxon>
        <taxon>Pseudomonadota</taxon>
        <taxon>Alphaproteobacteria</taxon>
        <taxon>Hyphomicrobiales</taxon>
        <taxon>Rhizobiaceae</taxon>
        <taxon>Metarhizobium</taxon>
    </lineage>
</organism>
<dbReference type="EMBL" id="QFBC01000003">
    <property type="protein sequence ID" value="PWE56440.1"/>
    <property type="molecule type" value="Genomic_DNA"/>
</dbReference>
<proteinExistence type="predicted"/>
<comment type="caution">
    <text evidence="2">The sequence shown here is derived from an EMBL/GenBank/DDBJ whole genome shotgun (WGS) entry which is preliminary data.</text>
</comment>
<reference evidence="2 3" key="1">
    <citation type="submission" date="2018-05" db="EMBL/GenBank/DDBJ databases">
        <title>The draft genome of strain NS-104.</title>
        <authorList>
            <person name="Hang P."/>
            <person name="Jiang J."/>
        </authorList>
    </citation>
    <scope>NUCLEOTIDE SEQUENCE [LARGE SCALE GENOMIC DNA]</scope>
    <source>
        <strain evidence="2 3">NS-104</strain>
    </source>
</reference>
<keyword evidence="3" id="KW-1185">Reference proteome</keyword>
<dbReference type="Proteomes" id="UP000245252">
    <property type="component" value="Unassembled WGS sequence"/>
</dbReference>
<name>A0A2U2DSZ6_9HYPH</name>
<protein>
    <recommendedName>
        <fullName evidence="4">DUF2790 domain-containing protein</fullName>
    </recommendedName>
</protein>
<evidence type="ECO:0000313" key="3">
    <source>
        <dbReference type="Proteomes" id="UP000245252"/>
    </source>
</evidence>
<gene>
    <name evidence="2" type="ORF">DEM27_08570</name>
</gene>
<feature type="signal peptide" evidence="1">
    <location>
        <begin position="1"/>
        <end position="21"/>
    </location>
</feature>
<accession>A0A2U2DSZ6</accession>
<evidence type="ECO:0000256" key="1">
    <source>
        <dbReference type="SAM" id="SignalP"/>
    </source>
</evidence>
<keyword evidence="1" id="KW-0732">Signal</keyword>
<evidence type="ECO:0008006" key="4">
    <source>
        <dbReference type="Google" id="ProtNLM"/>
    </source>
</evidence>